<dbReference type="Proteomes" id="UP000295758">
    <property type="component" value="Unassembled WGS sequence"/>
</dbReference>
<protein>
    <recommendedName>
        <fullName evidence="1">Stage 0 sporulation protein A homolog</fullName>
    </recommendedName>
</protein>
<dbReference type="EMBL" id="FNBJ01000024">
    <property type="protein sequence ID" value="SDF77366.1"/>
    <property type="molecule type" value="Genomic_DNA"/>
</dbReference>
<evidence type="ECO:0000259" key="4">
    <source>
        <dbReference type="PROSITE" id="PS50110"/>
    </source>
</evidence>
<dbReference type="PANTHER" id="PTHR43228:SF1">
    <property type="entry name" value="TWO-COMPONENT RESPONSE REGULATOR ARR22"/>
    <property type="match status" value="1"/>
</dbReference>
<feature type="domain" description="Response regulatory" evidence="4">
    <location>
        <begin position="3"/>
        <end position="117"/>
    </location>
</feature>
<dbReference type="PANTHER" id="PTHR43228">
    <property type="entry name" value="TWO-COMPONENT RESPONSE REGULATOR"/>
    <property type="match status" value="1"/>
</dbReference>
<proteinExistence type="predicted"/>
<evidence type="ECO:0000256" key="2">
    <source>
        <dbReference type="ARBA" id="ARBA00024867"/>
    </source>
</evidence>
<evidence type="ECO:0000313" key="11">
    <source>
        <dbReference type="Proteomes" id="UP000198612"/>
    </source>
</evidence>
<dbReference type="PROSITE" id="PS50110">
    <property type="entry name" value="RESPONSE_REGULATORY"/>
    <property type="match status" value="1"/>
</dbReference>
<evidence type="ECO:0000313" key="10">
    <source>
        <dbReference type="EMBL" id="TDX38567.1"/>
    </source>
</evidence>
<dbReference type="Proteomes" id="UP000198945">
    <property type="component" value="Unassembled WGS sequence"/>
</dbReference>
<dbReference type="EMBL" id="FNEH01000017">
    <property type="protein sequence ID" value="SDI86181.1"/>
    <property type="molecule type" value="Genomic_DNA"/>
</dbReference>
<evidence type="ECO:0000313" key="13">
    <source>
        <dbReference type="Proteomes" id="UP000199519"/>
    </source>
</evidence>
<dbReference type="EMBL" id="SOEF01000034">
    <property type="protein sequence ID" value="TDX38567.1"/>
    <property type="molecule type" value="Genomic_DNA"/>
</dbReference>
<evidence type="ECO:0000313" key="8">
    <source>
        <dbReference type="EMBL" id="SET08200.1"/>
    </source>
</evidence>
<reference evidence="11 13" key="2">
    <citation type="submission" date="2016-10" db="EMBL/GenBank/DDBJ databases">
        <authorList>
            <person name="Varghese N."/>
            <person name="Submissions S."/>
        </authorList>
    </citation>
    <scope>NUCLEOTIDE SEQUENCE [LARGE SCALE GENOMIC DNA]</scope>
    <source>
        <strain evidence="5 16">WG10</strain>
        <strain evidence="6 13">WG2</strain>
        <strain evidence="8 11">WG5</strain>
    </source>
</reference>
<dbReference type="Proteomes" id="UP000199519">
    <property type="component" value="Unassembled WGS sequence"/>
</dbReference>
<name>A0A1G6S3H2_9FIRM</name>
<dbReference type="Proteomes" id="UP000198612">
    <property type="component" value="Unassembled WGS sequence"/>
</dbReference>
<evidence type="ECO:0000313" key="16">
    <source>
        <dbReference type="Proteomes" id="UP000324896"/>
    </source>
</evidence>
<reference evidence="10 14" key="4">
    <citation type="submission" date="2019-03" db="EMBL/GenBank/DDBJ databases">
        <title>Subsurface microbial communities from deep shales in Ohio and West Virginia, USA.</title>
        <authorList>
            <person name="Wrighton K."/>
        </authorList>
    </citation>
    <scope>NUCLEOTIDE SEQUENCE [LARGE SCALE GENOMIC DNA]</scope>
    <source>
        <strain evidence="10 14">DSMZ 11287</strain>
    </source>
</reference>
<dbReference type="Proteomes" id="UP000324896">
    <property type="component" value="Unassembled WGS sequence"/>
</dbReference>
<dbReference type="EMBL" id="FMYT01000027">
    <property type="protein sequence ID" value="SDD11241.1"/>
    <property type="molecule type" value="Genomic_DNA"/>
</dbReference>
<evidence type="ECO:0000313" key="6">
    <source>
        <dbReference type="EMBL" id="SDF77366.1"/>
    </source>
</evidence>
<gene>
    <name evidence="9" type="ORF">BY453_102177</name>
    <name evidence="10" type="ORF">C7954_13415</name>
    <name evidence="5" type="ORF">SAMN04488597_12723</name>
    <name evidence="6" type="ORF">SAMN04488598_1245</name>
    <name evidence="8" type="ORF">SAMN04515652_1245</name>
    <name evidence="7" type="ORF">SAMN04515654_11763</name>
</gene>
<evidence type="ECO:0000313" key="7">
    <source>
        <dbReference type="EMBL" id="SDI86181.1"/>
    </source>
</evidence>
<dbReference type="AlphaFoldDB" id="A0A1G6S3H2"/>
<evidence type="ECO:0000313" key="9">
    <source>
        <dbReference type="EMBL" id="TDS34740.1"/>
    </source>
</evidence>
<reference evidence="7 12" key="1">
    <citation type="submission" date="2016-10" db="EMBL/GenBank/DDBJ databases">
        <authorList>
            <person name="de Groot N.N."/>
        </authorList>
    </citation>
    <scope>NUCLEOTIDE SEQUENCE [LARGE SCALE GENOMIC DNA]</scope>
    <source>
        <strain evidence="7 12">WG7</strain>
    </source>
</reference>
<dbReference type="InterPro" id="IPR011006">
    <property type="entry name" value="CheY-like_superfamily"/>
</dbReference>
<evidence type="ECO:0000256" key="1">
    <source>
        <dbReference type="ARBA" id="ARBA00018672"/>
    </source>
</evidence>
<dbReference type="GeneID" id="57013622"/>
<dbReference type="SUPFAM" id="SSF52172">
    <property type="entry name" value="CheY-like"/>
    <property type="match status" value="1"/>
</dbReference>
<accession>A0A1G6S3H2</accession>
<dbReference type="Pfam" id="PF00072">
    <property type="entry name" value="Response_reg"/>
    <property type="match status" value="1"/>
</dbReference>
<dbReference type="Proteomes" id="UP000295472">
    <property type="component" value="Unassembled WGS sequence"/>
</dbReference>
<feature type="modified residue" description="4-aspartylphosphate" evidence="3">
    <location>
        <position position="52"/>
    </location>
</feature>
<keyword evidence="3" id="KW-0597">Phosphoprotein</keyword>
<dbReference type="EMBL" id="FOHG01000024">
    <property type="protein sequence ID" value="SET08200.1"/>
    <property type="molecule type" value="Genomic_DNA"/>
</dbReference>
<sequence>MNSVLIVDDAAFMRLNLKNILKDDFEIAGEAENGKEAIELYQELKPDIVTMDITMPVMDGLEAIKAIQDIDPSAKIVVCSAMGQQKIVIQAIEMGAKDFIVKPFKKDRVMESLEKLL</sequence>
<evidence type="ECO:0000313" key="14">
    <source>
        <dbReference type="Proteomes" id="UP000295472"/>
    </source>
</evidence>
<dbReference type="EMBL" id="SOAA01000002">
    <property type="protein sequence ID" value="TDS34740.1"/>
    <property type="molecule type" value="Genomic_DNA"/>
</dbReference>
<dbReference type="InterPro" id="IPR001789">
    <property type="entry name" value="Sig_transdc_resp-reg_receiver"/>
</dbReference>
<evidence type="ECO:0000256" key="3">
    <source>
        <dbReference type="PROSITE-ProRule" id="PRU00169"/>
    </source>
</evidence>
<comment type="function">
    <text evidence="2">May play the central regulatory role in sporulation. It may be an element of the effector pathway responsible for the activation of sporulation genes in response to nutritional stress. Spo0A may act in concert with spo0H (a sigma factor) to control the expression of some genes that are critical to the sporulation process.</text>
</comment>
<dbReference type="GO" id="GO:0000160">
    <property type="term" value="P:phosphorelay signal transduction system"/>
    <property type="evidence" value="ECO:0007669"/>
    <property type="project" value="InterPro"/>
</dbReference>
<dbReference type="InterPro" id="IPR052048">
    <property type="entry name" value="ST_Response_Regulator"/>
</dbReference>
<dbReference type="Gene3D" id="3.40.50.2300">
    <property type="match status" value="1"/>
</dbReference>
<reference evidence="9 15" key="3">
    <citation type="submission" date="2019-03" db="EMBL/GenBank/DDBJ databases">
        <title>Deep subsurface shale carbon reservoir microbial communities from Ohio and West Virginia, USA.</title>
        <authorList>
            <person name="Wrighton K."/>
        </authorList>
    </citation>
    <scope>NUCLEOTIDE SEQUENCE [LARGE SCALE GENOMIC DNA]</scope>
    <source>
        <strain evidence="9 15">UTICA-S4D12</strain>
    </source>
</reference>
<keyword evidence="13" id="KW-1185">Reference proteome</keyword>
<evidence type="ECO:0000313" key="12">
    <source>
        <dbReference type="Proteomes" id="UP000198945"/>
    </source>
</evidence>
<evidence type="ECO:0000313" key="15">
    <source>
        <dbReference type="Proteomes" id="UP000295758"/>
    </source>
</evidence>
<evidence type="ECO:0000313" key="5">
    <source>
        <dbReference type="EMBL" id="SDD11241.1"/>
    </source>
</evidence>
<organism evidence="5 16">
    <name type="scientific">Halanaerobium congolense</name>
    <dbReference type="NCBI Taxonomy" id="54121"/>
    <lineage>
        <taxon>Bacteria</taxon>
        <taxon>Bacillati</taxon>
        <taxon>Bacillota</taxon>
        <taxon>Clostridia</taxon>
        <taxon>Halanaerobiales</taxon>
        <taxon>Halanaerobiaceae</taxon>
        <taxon>Halanaerobium</taxon>
    </lineage>
</organism>
<dbReference type="SMART" id="SM00448">
    <property type="entry name" value="REC"/>
    <property type="match status" value="1"/>
</dbReference>
<dbReference type="RefSeq" id="WP_089717132.1">
    <property type="nucleotide sequence ID" value="NZ_FMYT01000027.1"/>
</dbReference>